<reference evidence="9 10" key="1">
    <citation type="journal article" date="2017" name="Int. J. Parasitol.">
        <title>The genome of the protozoan parasite Cystoisospora suis and a reverse vaccinology approach to identify vaccine candidates.</title>
        <authorList>
            <person name="Palmieri N."/>
            <person name="Shrestha A."/>
            <person name="Ruttkowski B."/>
            <person name="Beck T."/>
            <person name="Vogl C."/>
            <person name="Tomley F."/>
            <person name="Blake D.P."/>
            <person name="Joachim A."/>
        </authorList>
    </citation>
    <scope>NUCLEOTIDE SEQUENCE [LARGE SCALE GENOMIC DNA]</scope>
    <source>
        <strain evidence="9 10">Wien I</strain>
    </source>
</reference>
<dbReference type="InterPro" id="IPR012337">
    <property type="entry name" value="RNaseH-like_sf"/>
</dbReference>
<dbReference type="Gene3D" id="1.10.340.70">
    <property type="match status" value="1"/>
</dbReference>
<dbReference type="VEuPathDB" id="ToxoDB:CSUI_006648"/>
<dbReference type="SUPFAM" id="SSF53098">
    <property type="entry name" value="Ribonuclease H-like"/>
    <property type="match status" value="1"/>
</dbReference>
<dbReference type="InterPro" id="IPR043502">
    <property type="entry name" value="DNA/RNA_pol_sf"/>
</dbReference>
<evidence type="ECO:0000256" key="2">
    <source>
        <dbReference type="ARBA" id="ARBA00022695"/>
    </source>
</evidence>
<sequence>MPFGLAGAPSTLQRMMQNTFMKELDEYVVVYLDDVLVYSKTKDLHYDHLRVVLQRMRDARLFVELSKCELVPQKVQYLGFVIEPGGVGADPGKVQAVQQWPTELLDRKQLRGFLGMVGYYRRLIPNFNKWAHPLYELLREESDMTWWPVHTEAVQRLKDALATVTLLKIYDPDKDLTIKTDASKYAIGAVLEHEGQPIAFESKKLGVREQFIPAYESELLAIVYALMKWKQLIGTKKVRIETDHATLGRMLTQKNVTPRLGYWLDKLADFDIEVVYKPRKQNVVADALSRRPDFIGAIVQTKKKRVKLVTEEARWAEQYTKCRDFKEVVKACTRQQEGEQGEKGLTLEGREYRWENHYLWVSTKSGWRVCVPGNELRKEVCTHFHDHILAGHPGLERTRAAIRHIFWWPGIESDIEGFVKSYVQCAKGKASHLRAGGLLQPLPIPEAPWEEIAMDLIVGLPKTKEGWDAILTVVCRLTKMAHFIPTRQCASTEEVAKLLMREVIRLHGVPSAIVSDRDTRFTSEVW</sequence>
<feature type="domain" description="Integrase catalytic" evidence="8">
    <location>
        <begin position="444"/>
        <end position="526"/>
    </location>
</feature>
<dbReference type="EMBL" id="MIGC01003389">
    <property type="protein sequence ID" value="PHJ19523.1"/>
    <property type="molecule type" value="Genomic_DNA"/>
</dbReference>
<keyword evidence="10" id="KW-1185">Reference proteome</keyword>
<dbReference type="CDD" id="cd09274">
    <property type="entry name" value="RNase_HI_RT_Ty3"/>
    <property type="match status" value="1"/>
</dbReference>
<dbReference type="InterPro" id="IPR036397">
    <property type="entry name" value="RNaseH_sf"/>
</dbReference>
<dbReference type="PROSITE" id="PS50994">
    <property type="entry name" value="INTEGRASE"/>
    <property type="match status" value="1"/>
</dbReference>
<dbReference type="PROSITE" id="PS50878">
    <property type="entry name" value="RT_POL"/>
    <property type="match status" value="1"/>
</dbReference>
<dbReference type="Pfam" id="PF00078">
    <property type="entry name" value="RVT_1"/>
    <property type="match status" value="1"/>
</dbReference>
<dbReference type="InterPro" id="IPR041373">
    <property type="entry name" value="RT_RNaseH"/>
</dbReference>
<keyword evidence="2" id="KW-0548">Nucleotidyltransferase</keyword>
<dbReference type="PANTHER" id="PTHR37984:SF5">
    <property type="entry name" value="PROTEIN NYNRIN-LIKE"/>
    <property type="match status" value="1"/>
</dbReference>
<dbReference type="GO" id="GO:0015074">
    <property type="term" value="P:DNA integration"/>
    <property type="evidence" value="ECO:0007669"/>
    <property type="project" value="InterPro"/>
</dbReference>
<dbReference type="FunFam" id="1.10.340.70:FF:000001">
    <property type="entry name" value="Retrovirus-related Pol polyprotein from transposon gypsy-like Protein"/>
    <property type="match status" value="1"/>
</dbReference>
<dbReference type="RefSeq" id="XP_067921222.1">
    <property type="nucleotide sequence ID" value="XM_068066802.1"/>
</dbReference>
<dbReference type="FunFam" id="3.30.70.270:FF:000003">
    <property type="entry name" value="Transposon Ty3-G Gag-Pol polyprotein"/>
    <property type="match status" value="1"/>
</dbReference>
<dbReference type="InterPro" id="IPR000477">
    <property type="entry name" value="RT_dom"/>
</dbReference>
<dbReference type="InterPro" id="IPR041588">
    <property type="entry name" value="Integrase_H2C2"/>
</dbReference>
<dbReference type="GO" id="GO:0004519">
    <property type="term" value="F:endonuclease activity"/>
    <property type="evidence" value="ECO:0007669"/>
    <property type="project" value="UniProtKB-KW"/>
</dbReference>
<keyword evidence="3" id="KW-0540">Nuclease</keyword>
<keyword evidence="5" id="KW-0378">Hydrolase</keyword>
<dbReference type="SUPFAM" id="SSF56672">
    <property type="entry name" value="DNA/RNA polymerases"/>
    <property type="match status" value="1"/>
</dbReference>
<organism evidence="9 10">
    <name type="scientific">Cystoisospora suis</name>
    <dbReference type="NCBI Taxonomy" id="483139"/>
    <lineage>
        <taxon>Eukaryota</taxon>
        <taxon>Sar</taxon>
        <taxon>Alveolata</taxon>
        <taxon>Apicomplexa</taxon>
        <taxon>Conoidasida</taxon>
        <taxon>Coccidia</taxon>
        <taxon>Eucoccidiorida</taxon>
        <taxon>Eimeriorina</taxon>
        <taxon>Sarcocystidae</taxon>
        <taxon>Cystoisospora</taxon>
    </lineage>
</organism>
<dbReference type="Gene3D" id="3.30.70.270">
    <property type="match status" value="2"/>
</dbReference>
<accession>A0A2C6KTN8</accession>
<evidence type="ECO:0000259" key="7">
    <source>
        <dbReference type="PROSITE" id="PS50878"/>
    </source>
</evidence>
<dbReference type="AlphaFoldDB" id="A0A2C6KTN8"/>
<protein>
    <submittedName>
        <fullName evidence="9">Retrotransposon ty3-gypsy subclass</fullName>
    </submittedName>
</protein>
<evidence type="ECO:0000256" key="3">
    <source>
        <dbReference type="ARBA" id="ARBA00022722"/>
    </source>
</evidence>
<dbReference type="OrthoDB" id="2013610at2759"/>
<evidence type="ECO:0000313" key="10">
    <source>
        <dbReference type="Proteomes" id="UP000221165"/>
    </source>
</evidence>
<keyword evidence="6" id="KW-0695">RNA-directed DNA polymerase</keyword>
<evidence type="ECO:0000313" key="9">
    <source>
        <dbReference type="EMBL" id="PHJ19523.1"/>
    </source>
</evidence>
<evidence type="ECO:0000256" key="1">
    <source>
        <dbReference type="ARBA" id="ARBA00022679"/>
    </source>
</evidence>
<name>A0A2C6KTN8_9APIC</name>
<dbReference type="GeneID" id="94430013"/>
<dbReference type="FunFam" id="3.30.70.270:FF:000020">
    <property type="entry name" value="Transposon Tf2-6 polyprotein-like Protein"/>
    <property type="match status" value="1"/>
</dbReference>
<evidence type="ECO:0000256" key="4">
    <source>
        <dbReference type="ARBA" id="ARBA00022759"/>
    </source>
</evidence>
<dbReference type="GO" id="GO:0016787">
    <property type="term" value="F:hydrolase activity"/>
    <property type="evidence" value="ECO:0007669"/>
    <property type="project" value="UniProtKB-KW"/>
</dbReference>
<dbReference type="Gene3D" id="3.30.420.10">
    <property type="entry name" value="Ribonuclease H-like superfamily/Ribonuclease H"/>
    <property type="match status" value="2"/>
</dbReference>
<dbReference type="Pfam" id="PF17921">
    <property type="entry name" value="Integrase_H2C2"/>
    <property type="match status" value="1"/>
</dbReference>
<dbReference type="GO" id="GO:0003964">
    <property type="term" value="F:RNA-directed DNA polymerase activity"/>
    <property type="evidence" value="ECO:0007669"/>
    <property type="project" value="UniProtKB-KW"/>
</dbReference>
<keyword evidence="1" id="KW-0808">Transferase</keyword>
<evidence type="ECO:0000256" key="6">
    <source>
        <dbReference type="ARBA" id="ARBA00022918"/>
    </source>
</evidence>
<dbReference type="GO" id="GO:0003676">
    <property type="term" value="F:nucleic acid binding"/>
    <property type="evidence" value="ECO:0007669"/>
    <property type="project" value="InterPro"/>
</dbReference>
<comment type="caution">
    <text evidence="9">The sequence shown here is derived from an EMBL/GenBank/DDBJ whole genome shotgun (WGS) entry which is preliminary data.</text>
</comment>
<feature type="domain" description="Reverse transcriptase" evidence="7">
    <location>
        <begin position="1"/>
        <end position="82"/>
    </location>
</feature>
<keyword evidence="4" id="KW-0255">Endonuclease</keyword>
<dbReference type="InterPro" id="IPR050951">
    <property type="entry name" value="Retrovirus_Pol_polyprotein"/>
</dbReference>
<gene>
    <name evidence="9" type="ORF">CSUI_006648</name>
</gene>
<dbReference type="PANTHER" id="PTHR37984">
    <property type="entry name" value="PROTEIN CBG26694"/>
    <property type="match status" value="1"/>
</dbReference>
<dbReference type="InterPro" id="IPR001584">
    <property type="entry name" value="Integrase_cat-core"/>
</dbReference>
<evidence type="ECO:0000256" key="5">
    <source>
        <dbReference type="ARBA" id="ARBA00022801"/>
    </source>
</evidence>
<dbReference type="Proteomes" id="UP000221165">
    <property type="component" value="Unassembled WGS sequence"/>
</dbReference>
<evidence type="ECO:0000259" key="8">
    <source>
        <dbReference type="PROSITE" id="PS50994"/>
    </source>
</evidence>
<dbReference type="InterPro" id="IPR043128">
    <property type="entry name" value="Rev_trsase/Diguanyl_cyclase"/>
</dbReference>
<dbReference type="Pfam" id="PF17917">
    <property type="entry name" value="RT_RNaseH"/>
    <property type="match status" value="1"/>
</dbReference>
<proteinExistence type="predicted"/>